<evidence type="ECO:0000259" key="8">
    <source>
        <dbReference type="Pfam" id="PF23016"/>
    </source>
</evidence>
<keyword evidence="2 6" id="KW-0698">rRNA processing</keyword>
<dbReference type="GO" id="GO:0070677">
    <property type="term" value="F:rRNA (cytosine-2'-O-)-methyltransferase activity"/>
    <property type="evidence" value="ECO:0007669"/>
    <property type="project" value="UniProtKB-UniRule"/>
</dbReference>
<dbReference type="PIRSF" id="PIRSF005917">
    <property type="entry name" value="MTase_YraL"/>
    <property type="match status" value="1"/>
</dbReference>
<dbReference type="HOGENOM" id="CLU_044779_4_0_6"/>
<evidence type="ECO:0000313" key="10">
    <source>
        <dbReference type="Proteomes" id="UP000003937"/>
    </source>
</evidence>
<evidence type="ECO:0000313" key="9">
    <source>
        <dbReference type="EMBL" id="AFP85612.1"/>
    </source>
</evidence>
<organism evidence="9 10">
    <name type="scientific">secondary endosymbiont of Heteropsylla cubana</name>
    <dbReference type="NCBI Taxonomy" id="134287"/>
    <lineage>
        <taxon>Bacteria</taxon>
        <taxon>Pseudomonadati</taxon>
        <taxon>Pseudomonadota</taxon>
        <taxon>Gammaproteobacteria</taxon>
        <taxon>Enterobacterales</taxon>
        <taxon>Enterobacteriaceae</taxon>
        <taxon>aphid secondary symbionts</taxon>
    </lineage>
</organism>
<dbReference type="HAMAP" id="MF_01877">
    <property type="entry name" value="16SrRNA_methyltr_I"/>
    <property type="match status" value="1"/>
</dbReference>
<feature type="domain" description="Tetrapyrrole methylase" evidence="7">
    <location>
        <begin position="13"/>
        <end position="212"/>
    </location>
</feature>
<dbReference type="NCBIfam" id="TIGR00096">
    <property type="entry name" value="16S rRNA (cytidine(1402)-2'-O)-methyltransferase"/>
    <property type="match status" value="1"/>
</dbReference>
<dbReference type="KEGG" id="sehc:A35E_00307"/>
<dbReference type="InterPro" id="IPR014776">
    <property type="entry name" value="4pyrrole_Mease_sub2"/>
</dbReference>
<feature type="domain" description="RsmI HTH" evidence="8">
    <location>
        <begin position="244"/>
        <end position="283"/>
    </location>
</feature>
<dbReference type="PANTHER" id="PTHR46111">
    <property type="entry name" value="RIBOSOMAL RNA SMALL SUBUNIT METHYLTRANSFERASE I"/>
    <property type="match status" value="1"/>
</dbReference>
<dbReference type="InterPro" id="IPR035996">
    <property type="entry name" value="4pyrrol_Methylase_sf"/>
</dbReference>
<evidence type="ECO:0000256" key="1">
    <source>
        <dbReference type="ARBA" id="ARBA00022490"/>
    </source>
</evidence>
<keyword evidence="1 6" id="KW-0963">Cytoplasm</keyword>
<evidence type="ECO:0000256" key="3">
    <source>
        <dbReference type="ARBA" id="ARBA00022603"/>
    </source>
</evidence>
<dbReference type="Proteomes" id="UP000003937">
    <property type="component" value="Chromosome"/>
</dbReference>
<dbReference type="InterPro" id="IPR000878">
    <property type="entry name" value="4pyrrol_Mease"/>
</dbReference>
<name>J3TGL9_9ENTR</name>
<dbReference type="STRING" id="134287.A35E_00307"/>
<dbReference type="PANTHER" id="PTHR46111:SF1">
    <property type="entry name" value="RIBOSOMAL RNA SMALL SUBUNIT METHYLTRANSFERASE I"/>
    <property type="match status" value="1"/>
</dbReference>
<evidence type="ECO:0000256" key="2">
    <source>
        <dbReference type="ARBA" id="ARBA00022552"/>
    </source>
</evidence>
<protein>
    <recommendedName>
        <fullName evidence="6">Ribosomal RNA small subunit methyltransferase I</fullName>
        <ecNumber evidence="6">2.1.1.198</ecNumber>
    </recommendedName>
    <alternativeName>
        <fullName evidence="6">16S rRNA 2'-O-ribose C1402 methyltransferase</fullName>
    </alternativeName>
    <alternativeName>
        <fullName evidence="6">rRNA (cytidine-2'-O-)-methyltransferase RsmI</fullName>
    </alternativeName>
</protein>
<dbReference type="GO" id="GO:0005737">
    <property type="term" value="C:cytoplasm"/>
    <property type="evidence" value="ECO:0007669"/>
    <property type="project" value="UniProtKB-SubCell"/>
</dbReference>
<proteinExistence type="inferred from homology"/>
<comment type="catalytic activity">
    <reaction evidence="6">
        <text>cytidine(1402) in 16S rRNA + S-adenosyl-L-methionine = 2'-O-methylcytidine(1402) in 16S rRNA + S-adenosyl-L-homocysteine + H(+)</text>
        <dbReference type="Rhea" id="RHEA:42924"/>
        <dbReference type="Rhea" id="RHEA-COMP:10285"/>
        <dbReference type="Rhea" id="RHEA-COMP:10286"/>
        <dbReference type="ChEBI" id="CHEBI:15378"/>
        <dbReference type="ChEBI" id="CHEBI:57856"/>
        <dbReference type="ChEBI" id="CHEBI:59789"/>
        <dbReference type="ChEBI" id="CHEBI:74495"/>
        <dbReference type="ChEBI" id="CHEBI:82748"/>
        <dbReference type="EC" id="2.1.1.198"/>
    </reaction>
</comment>
<dbReference type="FunFam" id="3.40.1010.10:FF:000002">
    <property type="entry name" value="Ribosomal RNA small subunit methyltransferase I"/>
    <property type="match status" value="1"/>
</dbReference>
<evidence type="ECO:0000259" key="7">
    <source>
        <dbReference type="Pfam" id="PF00590"/>
    </source>
</evidence>
<gene>
    <name evidence="6" type="primary">rsmI</name>
    <name evidence="9" type="ORF">A35E_00307</name>
</gene>
<comment type="similarity">
    <text evidence="6">Belongs to the methyltransferase superfamily. RsmI family.</text>
</comment>
<dbReference type="OrthoDB" id="9809084at2"/>
<sequence>MNQYKNANILKSTLYIVPTPIGNFGDITYRALSVLKGVDFIASEDTRHTGLLLHHFSISARLISFHTHNEKKKSNFLLSRLTTGQSVALVSDAGTPLINDPGYHLVHLCCKAEIRIVPLPGACAAITALSGAGLACSRFCYEGFLPANRRARLDALQLLVHETRTLIFYESPYRLVESLEDMKTVWGPLRHVVLARELTKVWERFYRASLCDLLDWAQEDKNLSRGEIVLVVSGYETCNKIPLEKALRTLRILQDKLSLKQAATLAGEIHGIKKNVLYNYGIHQKKQSSFINKD</sequence>
<keyword evidence="10" id="KW-1185">Reference proteome</keyword>
<dbReference type="InterPro" id="IPR018063">
    <property type="entry name" value="SAM_MeTrfase_RsmI_CS"/>
</dbReference>
<keyword evidence="3 6" id="KW-0489">Methyltransferase</keyword>
<dbReference type="PROSITE" id="PS01296">
    <property type="entry name" value="RSMI"/>
    <property type="match status" value="1"/>
</dbReference>
<dbReference type="FunFam" id="3.30.950.10:FF:000002">
    <property type="entry name" value="Ribosomal RNA small subunit methyltransferase I"/>
    <property type="match status" value="1"/>
</dbReference>
<dbReference type="CDD" id="cd11648">
    <property type="entry name" value="RsmI"/>
    <property type="match status" value="1"/>
</dbReference>
<evidence type="ECO:0000256" key="4">
    <source>
        <dbReference type="ARBA" id="ARBA00022679"/>
    </source>
</evidence>
<dbReference type="EMBL" id="CP003547">
    <property type="protein sequence ID" value="AFP85612.1"/>
    <property type="molecule type" value="Genomic_DNA"/>
</dbReference>
<keyword evidence="4 6" id="KW-0808">Transferase</keyword>
<comment type="function">
    <text evidence="6">Catalyzes the 2'-O-methylation of the ribose of cytidine 1402 (C1402) in 16S rRNA.</text>
</comment>
<evidence type="ECO:0000256" key="6">
    <source>
        <dbReference type="HAMAP-Rule" id="MF_01877"/>
    </source>
</evidence>
<keyword evidence="5 6" id="KW-0949">S-adenosyl-L-methionine</keyword>
<dbReference type="AlphaFoldDB" id="J3TGL9"/>
<dbReference type="Gene3D" id="3.40.1010.10">
    <property type="entry name" value="Cobalt-precorrin-4 Transmethylase, Domain 1"/>
    <property type="match status" value="1"/>
</dbReference>
<dbReference type="EC" id="2.1.1.198" evidence="6"/>
<reference evidence="9 10" key="1">
    <citation type="journal article" date="2012" name="Mol. Biol. Evol.">
        <title>Genome reduction and co-evolution between the primary and secondary bacterial symbionts of psyllids.</title>
        <authorList>
            <person name="Sloan D.B."/>
            <person name="Moran N.A."/>
        </authorList>
    </citation>
    <scope>NUCLEOTIDE SEQUENCE [LARGE SCALE GENOMIC DNA]</scope>
    <source>
        <strain evidence="9">Hcub_S</strain>
    </source>
</reference>
<dbReference type="Pfam" id="PF23016">
    <property type="entry name" value="RsmI_C"/>
    <property type="match status" value="1"/>
</dbReference>
<evidence type="ECO:0000256" key="5">
    <source>
        <dbReference type="ARBA" id="ARBA00022691"/>
    </source>
</evidence>
<dbReference type="RefSeq" id="WP_014888909.1">
    <property type="nucleotide sequence ID" value="NC_018420.1"/>
</dbReference>
<dbReference type="InterPro" id="IPR053910">
    <property type="entry name" value="RsmI_HTH"/>
</dbReference>
<dbReference type="Pfam" id="PF00590">
    <property type="entry name" value="TP_methylase"/>
    <property type="match status" value="1"/>
</dbReference>
<dbReference type="PATRIC" id="fig|134287.3.peg.297"/>
<accession>J3TGL9</accession>
<comment type="subcellular location">
    <subcellularLocation>
        <location evidence="6">Cytoplasm</location>
    </subcellularLocation>
</comment>
<dbReference type="InterPro" id="IPR008189">
    <property type="entry name" value="rRNA_ssu_MeTfrase_I"/>
</dbReference>
<dbReference type="SUPFAM" id="SSF53790">
    <property type="entry name" value="Tetrapyrrole methylase"/>
    <property type="match status" value="1"/>
</dbReference>
<dbReference type="InterPro" id="IPR014777">
    <property type="entry name" value="4pyrrole_Mease_sub1"/>
</dbReference>
<dbReference type="Gene3D" id="3.30.950.10">
    <property type="entry name" value="Methyltransferase, Cobalt-precorrin-4 Transmethylase, Domain 2"/>
    <property type="match status" value="1"/>
</dbReference>